<proteinExistence type="predicted"/>
<dbReference type="WBParaSite" id="Gr19_v10_g16024.t1">
    <property type="protein sequence ID" value="Gr19_v10_g16024.t1"/>
    <property type="gene ID" value="Gr19_v10_g16024"/>
</dbReference>
<protein>
    <recommendedName>
        <fullName evidence="1">Abnormal cell migration protein 18-like fibronectin type I domain-containing protein</fullName>
    </recommendedName>
</protein>
<evidence type="ECO:0000259" key="1">
    <source>
        <dbReference type="Pfam" id="PF23003"/>
    </source>
</evidence>
<organism evidence="2 3">
    <name type="scientific">Globodera rostochiensis</name>
    <name type="common">Golden nematode worm</name>
    <name type="synonym">Heterodera rostochiensis</name>
    <dbReference type="NCBI Taxonomy" id="31243"/>
    <lineage>
        <taxon>Eukaryota</taxon>
        <taxon>Metazoa</taxon>
        <taxon>Ecdysozoa</taxon>
        <taxon>Nematoda</taxon>
        <taxon>Chromadorea</taxon>
        <taxon>Rhabditida</taxon>
        <taxon>Tylenchina</taxon>
        <taxon>Tylenchomorpha</taxon>
        <taxon>Tylenchoidea</taxon>
        <taxon>Heteroderidae</taxon>
        <taxon>Heteroderinae</taxon>
        <taxon>Globodera</taxon>
    </lineage>
</organism>
<evidence type="ECO:0000313" key="3">
    <source>
        <dbReference type="WBParaSite" id="Gr19_v10_g16024.t1"/>
    </source>
</evidence>
<feature type="domain" description="Abnormal cell migration protein 18-like fibronectin type I" evidence="1">
    <location>
        <begin position="105"/>
        <end position="161"/>
    </location>
</feature>
<dbReference type="AlphaFoldDB" id="A0A914HD59"/>
<evidence type="ECO:0000313" key="2">
    <source>
        <dbReference type="Proteomes" id="UP000887572"/>
    </source>
</evidence>
<sequence>MLPFSPSHVHVLVSVFVPLLNTIFPLRPIRADNGATLPDAKCQRPGDRFVQDFIQYECAIGSSSSDDAGGDGRVERGRGGEVSFDPGNNILRVGGRVPLVGKPVGCVPSNKADGTAIRAGMSHTTKHFRYECVDDESTVALKITHCVDHDGKLVRVGEFYTHPEETNSDQFTSVECVGNEFLAKKIIHKWSNCLLADGKKLVEGDFTVQDFPRNSMRSQLQKLEIVACLHEEGNVRLKCTGCVATNGQELAVTRFANVAGQWTQCRRFREGCRLINVTQDYIDCEIEGTSHKHGSTFESATSKSLFICSHGQIIKQGCFIQGRELTLVGDVKYVDGVTPALCVDNDNFTFFNGIVGCDLPDGRFKRFMEVWRDGDVMKRCSWAFNSDGSIARSEISTYACLDGLEVIPLNKVIQKDGGRRYVKCARMDAAPSSDEGSAGDGVHNSGTFGWRNLTESEFVELTTKKLARQNLMEYFGVGRRASPLLAPAPPNAFGGKAKTQSECVDLLPFCPRLSGYCPFMNGPLERGLALESFSELRELQARFEQFGGRGEPLSLPVGCEKQPSTFQKLQLLIELACQQTCQKCSNVSEKESALAHLENTSHCG</sequence>
<dbReference type="InterPro" id="IPR055119">
    <property type="entry name" value="Mig18_Fn1"/>
</dbReference>
<name>A0A914HD59_GLORO</name>
<reference evidence="3" key="1">
    <citation type="submission" date="2022-11" db="UniProtKB">
        <authorList>
            <consortium name="WormBaseParasite"/>
        </authorList>
    </citation>
    <scope>IDENTIFICATION</scope>
</reference>
<keyword evidence="2" id="KW-1185">Reference proteome</keyword>
<dbReference type="Proteomes" id="UP000887572">
    <property type="component" value="Unplaced"/>
</dbReference>
<dbReference type="Pfam" id="PF23003">
    <property type="entry name" value="Fn1_2"/>
    <property type="match status" value="1"/>
</dbReference>
<accession>A0A914HD59</accession>